<dbReference type="InterPro" id="IPR003594">
    <property type="entry name" value="HATPase_dom"/>
</dbReference>
<dbReference type="Gene3D" id="1.10.287.130">
    <property type="match status" value="1"/>
</dbReference>
<accession>A0ABN8HN82</accession>
<dbReference type="InterPro" id="IPR005467">
    <property type="entry name" value="His_kinase_dom"/>
</dbReference>
<dbReference type="InterPro" id="IPR036890">
    <property type="entry name" value="HATPase_C_sf"/>
</dbReference>
<dbReference type="SUPFAM" id="SSF47384">
    <property type="entry name" value="Homodimeric domain of signal transducing histidine kinase"/>
    <property type="match status" value="1"/>
</dbReference>
<keyword evidence="8" id="KW-0902">Two-component regulatory system</keyword>
<evidence type="ECO:0000256" key="2">
    <source>
        <dbReference type="ARBA" id="ARBA00012438"/>
    </source>
</evidence>
<dbReference type="SUPFAM" id="SSF55874">
    <property type="entry name" value="ATPase domain of HSP90 chaperone/DNA topoisomerase II/histidine kinase"/>
    <property type="match status" value="1"/>
</dbReference>
<evidence type="ECO:0000313" key="12">
    <source>
        <dbReference type="Proteomes" id="UP001295463"/>
    </source>
</evidence>
<feature type="domain" description="Histidine kinase" evidence="10">
    <location>
        <begin position="285"/>
        <end position="497"/>
    </location>
</feature>
<keyword evidence="9" id="KW-0472">Membrane</keyword>
<dbReference type="Gene3D" id="3.30.565.10">
    <property type="entry name" value="Histidine kinase-like ATPase, C-terminal domain"/>
    <property type="match status" value="1"/>
</dbReference>
<dbReference type="SMART" id="SM00387">
    <property type="entry name" value="HATPase_c"/>
    <property type="match status" value="1"/>
</dbReference>
<dbReference type="EC" id="2.7.13.3" evidence="2"/>
<keyword evidence="12" id="KW-1185">Reference proteome</keyword>
<dbReference type="Gene3D" id="3.30.450.290">
    <property type="match status" value="1"/>
</dbReference>
<evidence type="ECO:0000256" key="4">
    <source>
        <dbReference type="ARBA" id="ARBA00022679"/>
    </source>
</evidence>
<dbReference type="Proteomes" id="UP001295463">
    <property type="component" value="Chromosome"/>
</dbReference>
<sequence length="497" mass="55536">MTTRQHLARISLWTVIAAIAWTLVLAAFVAWYFETTRTVVLDIVRAQARMALEKDVLYRRWVTAKGGLYVEISPETPPNPNLAHVPERDITTPSGRRLTLINPAYMTRQVFDFARQVDGPQGHITSLHPRHPENVPDAWERAALAAFRHDSAEHGEVQVMNNRRFYRLIRPFAVDEKCIRCHAAEGYQPGDIRGAISVAIPMDEFEKSMRHQDMLMWIVAALLWLTGVGVIAAAGRQLLIGRRAFEDANRQLTARVEEELAKSRTKDALLLQQARYQTLGELLVNIAHQWRQPLNSIGARIQESAWLIASGEIPREEATRRAEEIMLSLKELSGSIETLRRLCEPVSSSERFLPSEAVRQAISVMTDACAVQGIRLSCSLQEEKSLVGIQADLVQCLLNIFTNARDAITARGCREGAIVVELRLTAEQRQEIRVRDNGGGIDDEVLPIVFDPYVTTKFRAQGVGLGLFVARQIIEQRFGGAIAAGNRGDGAEIVITI</sequence>
<dbReference type="PANTHER" id="PTHR43065:SF10">
    <property type="entry name" value="PEROXIDE STRESS-ACTIVATED HISTIDINE KINASE MAK3"/>
    <property type="match status" value="1"/>
</dbReference>
<keyword evidence="3" id="KW-0597">Phosphoprotein</keyword>
<dbReference type="EMBL" id="OW150024">
    <property type="protein sequence ID" value="CAH2032502.1"/>
    <property type="molecule type" value="Genomic_DNA"/>
</dbReference>
<organism evidence="11 12">
    <name type="scientific">Trichlorobacter ammonificans</name>
    <dbReference type="NCBI Taxonomy" id="2916410"/>
    <lineage>
        <taxon>Bacteria</taxon>
        <taxon>Pseudomonadati</taxon>
        <taxon>Thermodesulfobacteriota</taxon>
        <taxon>Desulfuromonadia</taxon>
        <taxon>Geobacterales</taxon>
        <taxon>Geobacteraceae</taxon>
        <taxon>Trichlorobacter</taxon>
    </lineage>
</organism>
<feature type="transmembrane region" description="Helical" evidence="9">
    <location>
        <begin position="214"/>
        <end position="234"/>
    </location>
</feature>
<feature type="transmembrane region" description="Helical" evidence="9">
    <location>
        <begin position="12"/>
        <end position="33"/>
    </location>
</feature>
<evidence type="ECO:0000259" key="10">
    <source>
        <dbReference type="PROSITE" id="PS50109"/>
    </source>
</evidence>
<evidence type="ECO:0000256" key="9">
    <source>
        <dbReference type="SAM" id="Phobius"/>
    </source>
</evidence>
<protein>
    <recommendedName>
        <fullName evidence="2">histidine kinase</fullName>
        <ecNumber evidence="2">2.7.13.3</ecNumber>
    </recommendedName>
</protein>
<evidence type="ECO:0000256" key="6">
    <source>
        <dbReference type="ARBA" id="ARBA00022777"/>
    </source>
</evidence>
<evidence type="ECO:0000256" key="1">
    <source>
        <dbReference type="ARBA" id="ARBA00000085"/>
    </source>
</evidence>
<dbReference type="Pfam" id="PF02518">
    <property type="entry name" value="HATPase_c"/>
    <property type="match status" value="1"/>
</dbReference>
<evidence type="ECO:0000256" key="5">
    <source>
        <dbReference type="ARBA" id="ARBA00022741"/>
    </source>
</evidence>
<evidence type="ECO:0000256" key="7">
    <source>
        <dbReference type="ARBA" id="ARBA00022840"/>
    </source>
</evidence>
<dbReference type="PROSITE" id="PS50109">
    <property type="entry name" value="HIS_KIN"/>
    <property type="match status" value="1"/>
</dbReference>
<keyword evidence="4" id="KW-0808">Transferase</keyword>
<gene>
    <name evidence="11" type="ORF">GEAMG1_2666</name>
</gene>
<dbReference type="PANTHER" id="PTHR43065">
    <property type="entry name" value="SENSOR HISTIDINE KINASE"/>
    <property type="match status" value="1"/>
</dbReference>
<evidence type="ECO:0000256" key="3">
    <source>
        <dbReference type="ARBA" id="ARBA00022553"/>
    </source>
</evidence>
<dbReference type="GO" id="GO:0005524">
    <property type="term" value="F:ATP binding"/>
    <property type="evidence" value="ECO:0007669"/>
    <property type="project" value="UniProtKB-KW"/>
</dbReference>
<keyword evidence="5" id="KW-0547">Nucleotide-binding</keyword>
<dbReference type="InterPro" id="IPR004358">
    <property type="entry name" value="Sig_transdc_His_kin-like_C"/>
</dbReference>
<keyword evidence="9" id="KW-0812">Transmembrane</keyword>
<evidence type="ECO:0000313" key="11">
    <source>
        <dbReference type="EMBL" id="CAH2032502.1"/>
    </source>
</evidence>
<evidence type="ECO:0000256" key="8">
    <source>
        <dbReference type="ARBA" id="ARBA00023012"/>
    </source>
</evidence>
<dbReference type="RefSeq" id="WP_305733249.1">
    <property type="nucleotide sequence ID" value="NZ_OW150024.1"/>
</dbReference>
<proteinExistence type="predicted"/>
<reference evidence="11 12" key="1">
    <citation type="submission" date="2022-03" db="EMBL/GenBank/DDBJ databases">
        <authorList>
            <person name="Koch H."/>
        </authorList>
    </citation>
    <scope>NUCLEOTIDE SEQUENCE [LARGE SCALE GENOMIC DNA]</scope>
    <source>
        <strain evidence="11 12">G1</strain>
    </source>
</reference>
<keyword evidence="9" id="KW-1133">Transmembrane helix</keyword>
<keyword evidence="7 11" id="KW-0067">ATP-binding</keyword>
<dbReference type="Pfam" id="PF11845">
    <property type="entry name" value="Tll0287-like"/>
    <property type="match status" value="1"/>
</dbReference>
<name>A0ABN8HN82_9BACT</name>
<dbReference type="InterPro" id="IPR036097">
    <property type="entry name" value="HisK_dim/P_sf"/>
</dbReference>
<dbReference type="PRINTS" id="PR00344">
    <property type="entry name" value="BCTRLSENSOR"/>
</dbReference>
<comment type="catalytic activity">
    <reaction evidence="1">
        <text>ATP + protein L-histidine = ADP + protein N-phospho-L-histidine.</text>
        <dbReference type="EC" id="2.7.13.3"/>
    </reaction>
</comment>
<dbReference type="InterPro" id="IPR021796">
    <property type="entry name" value="Tll0287-like_dom"/>
</dbReference>
<keyword evidence="6" id="KW-0418">Kinase</keyword>